<dbReference type="AlphaFoldDB" id="A0A239LUD1"/>
<dbReference type="OrthoDB" id="9033198at2"/>
<gene>
    <name evidence="1" type="ORF">SAMN06265795_12621</name>
</gene>
<evidence type="ECO:0000313" key="1">
    <source>
        <dbReference type="EMBL" id="SNT33413.1"/>
    </source>
</evidence>
<protein>
    <submittedName>
        <fullName evidence="1">Uncharacterized protein</fullName>
    </submittedName>
</protein>
<accession>A0A239LUD1</accession>
<dbReference type="Proteomes" id="UP000198284">
    <property type="component" value="Unassembled WGS sequence"/>
</dbReference>
<dbReference type="RefSeq" id="WP_089401611.1">
    <property type="nucleotide sequence ID" value="NZ_FZOT01000026.1"/>
</dbReference>
<name>A0A239LUD1_9BURK</name>
<reference evidence="1 2" key="1">
    <citation type="submission" date="2017-06" db="EMBL/GenBank/DDBJ databases">
        <authorList>
            <person name="Kim H.J."/>
            <person name="Triplett B.A."/>
        </authorList>
    </citation>
    <scope>NUCLEOTIDE SEQUENCE [LARGE SCALE GENOMIC DNA]</scope>
    <source>
        <strain evidence="1 2">U15</strain>
    </source>
</reference>
<dbReference type="EMBL" id="FZOT01000026">
    <property type="protein sequence ID" value="SNT33413.1"/>
    <property type="molecule type" value="Genomic_DNA"/>
</dbReference>
<sequence>MFELAQAVKLASVNPRAEIHGEDRVPAFDLKIEAFCPNDLLIPFHPELRTTLYKKAEDPDLVEQLDGEALTALRFPKMGAIKWDVELTGYKVEVDYGLGGDSNIMLGEVKIDGFKISPQNGGSVGLSFRIICHPESEDVGRLCEFIQRDIDIKVIPPEPTTLGELFGEQKAA</sequence>
<proteinExistence type="predicted"/>
<keyword evidence="2" id="KW-1185">Reference proteome</keyword>
<organism evidence="1 2">
    <name type="scientific">Noviherbaspirillum humi</name>
    <dbReference type="NCBI Taxonomy" id="1688639"/>
    <lineage>
        <taxon>Bacteria</taxon>
        <taxon>Pseudomonadati</taxon>
        <taxon>Pseudomonadota</taxon>
        <taxon>Betaproteobacteria</taxon>
        <taxon>Burkholderiales</taxon>
        <taxon>Oxalobacteraceae</taxon>
        <taxon>Noviherbaspirillum</taxon>
    </lineage>
</organism>
<evidence type="ECO:0000313" key="2">
    <source>
        <dbReference type="Proteomes" id="UP000198284"/>
    </source>
</evidence>